<dbReference type="InterPro" id="IPR035965">
    <property type="entry name" value="PAS-like_dom_sf"/>
</dbReference>
<evidence type="ECO:0000313" key="7">
    <source>
        <dbReference type="Proteomes" id="UP000092713"/>
    </source>
</evidence>
<dbReference type="RefSeq" id="WP_082989038.1">
    <property type="nucleotide sequence ID" value="NZ_LOCQ01000059.1"/>
</dbReference>
<dbReference type="InterPro" id="IPR000792">
    <property type="entry name" value="Tscrpt_reg_LuxR_C"/>
</dbReference>
<dbReference type="PROSITE" id="PS50043">
    <property type="entry name" value="HTH_LUXR_2"/>
    <property type="match status" value="1"/>
</dbReference>
<name>A0A1A7BW52_9BURK</name>
<evidence type="ECO:0000259" key="5">
    <source>
        <dbReference type="PROSITE" id="PS50112"/>
    </source>
</evidence>
<proteinExistence type="predicted"/>
<dbReference type="SUPFAM" id="SSF46894">
    <property type="entry name" value="C-terminal effector domain of the bipartite response regulators"/>
    <property type="match status" value="1"/>
</dbReference>
<dbReference type="PANTHER" id="PTHR44688">
    <property type="entry name" value="DNA-BINDING TRANSCRIPTIONAL ACTIVATOR DEVR_DOSR"/>
    <property type="match status" value="1"/>
</dbReference>
<keyword evidence="3" id="KW-0804">Transcription</keyword>
<dbReference type="GO" id="GO:0006355">
    <property type="term" value="P:regulation of DNA-templated transcription"/>
    <property type="evidence" value="ECO:0007669"/>
    <property type="project" value="InterPro"/>
</dbReference>
<dbReference type="InterPro" id="IPR036388">
    <property type="entry name" value="WH-like_DNA-bd_sf"/>
</dbReference>
<dbReference type="SMART" id="SM00421">
    <property type="entry name" value="HTH_LUXR"/>
    <property type="match status" value="1"/>
</dbReference>
<accession>A0A1A7BW52</accession>
<dbReference type="Pfam" id="PF00196">
    <property type="entry name" value="GerE"/>
    <property type="match status" value="1"/>
</dbReference>
<dbReference type="GO" id="GO:0003677">
    <property type="term" value="F:DNA binding"/>
    <property type="evidence" value="ECO:0007669"/>
    <property type="project" value="UniProtKB-KW"/>
</dbReference>
<reference evidence="6 7" key="1">
    <citation type="submission" date="2016-04" db="EMBL/GenBank/DDBJ databases">
        <title>Draft genome sequence of Janthinobacterium psychrotolerans sp. nov., isolated from freshwater sediments in Denmark.</title>
        <authorList>
            <person name="Gong X."/>
            <person name="Skrivergaard S."/>
            <person name="Korsgaard B.S."/>
            <person name="Schreiber L."/>
            <person name="Marshall I.P."/>
            <person name="Finster K."/>
            <person name="Schramm A."/>
        </authorList>
    </citation>
    <scope>NUCLEOTIDE SEQUENCE [LARGE SCALE GENOMIC DNA]</scope>
    <source>
        <strain evidence="6 7">S3-2</strain>
    </source>
</reference>
<evidence type="ECO:0000256" key="2">
    <source>
        <dbReference type="ARBA" id="ARBA00023125"/>
    </source>
</evidence>
<keyword evidence="1" id="KW-0805">Transcription regulation</keyword>
<protein>
    <submittedName>
        <fullName evidence="6">DNA-binding transcriptional regulator, CsgD family</fullName>
    </submittedName>
</protein>
<evidence type="ECO:0000256" key="1">
    <source>
        <dbReference type="ARBA" id="ARBA00023015"/>
    </source>
</evidence>
<feature type="domain" description="HTH luxR-type" evidence="4">
    <location>
        <begin position="312"/>
        <end position="377"/>
    </location>
</feature>
<evidence type="ECO:0000313" key="6">
    <source>
        <dbReference type="EMBL" id="OBV37806.1"/>
    </source>
</evidence>
<dbReference type="PROSITE" id="PS50112">
    <property type="entry name" value="PAS"/>
    <property type="match status" value="1"/>
</dbReference>
<dbReference type="OrthoDB" id="5497412at2"/>
<comment type="caution">
    <text evidence="6">The sequence shown here is derived from an EMBL/GenBank/DDBJ whole genome shotgun (WGS) entry which is preliminary data.</text>
</comment>
<evidence type="ECO:0000259" key="4">
    <source>
        <dbReference type="PROSITE" id="PS50043"/>
    </source>
</evidence>
<dbReference type="InterPro" id="IPR000014">
    <property type="entry name" value="PAS"/>
</dbReference>
<dbReference type="STRING" id="1747903.ASR47_100478"/>
<evidence type="ECO:0000256" key="3">
    <source>
        <dbReference type="ARBA" id="ARBA00023163"/>
    </source>
</evidence>
<dbReference type="Proteomes" id="UP000092713">
    <property type="component" value="Unassembled WGS sequence"/>
</dbReference>
<dbReference type="PANTHER" id="PTHR44688:SF16">
    <property type="entry name" value="DNA-BINDING TRANSCRIPTIONAL ACTIVATOR DEVR_DOSR"/>
    <property type="match status" value="1"/>
</dbReference>
<keyword evidence="2 6" id="KW-0238">DNA-binding</keyword>
<gene>
    <name evidence="6" type="ORF">ASR47_100478</name>
</gene>
<dbReference type="SUPFAM" id="SSF55785">
    <property type="entry name" value="PYP-like sensor domain (PAS domain)"/>
    <property type="match status" value="1"/>
</dbReference>
<organism evidence="6 7">
    <name type="scientific">Janthinobacterium psychrotolerans</name>
    <dbReference type="NCBI Taxonomy" id="1747903"/>
    <lineage>
        <taxon>Bacteria</taxon>
        <taxon>Pseudomonadati</taxon>
        <taxon>Pseudomonadota</taxon>
        <taxon>Betaproteobacteria</taxon>
        <taxon>Burkholderiales</taxon>
        <taxon>Oxalobacteraceae</taxon>
        <taxon>Janthinobacterium</taxon>
    </lineage>
</organism>
<dbReference type="AlphaFoldDB" id="A0A1A7BW52"/>
<dbReference type="Gene3D" id="1.10.10.10">
    <property type="entry name" value="Winged helix-like DNA-binding domain superfamily/Winged helix DNA-binding domain"/>
    <property type="match status" value="1"/>
</dbReference>
<keyword evidence="7" id="KW-1185">Reference proteome</keyword>
<dbReference type="EMBL" id="LOCQ01000059">
    <property type="protein sequence ID" value="OBV37806.1"/>
    <property type="molecule type" value="Genomic_DNA"/>
</dbReference>
<dbReference type="InterPro" id="IPR016032">
    <property type="entry name" value="Sig_transdc_resp-reg_C-effctor"/>
</dbReference>
<dbReference type="PATRIC" id="fig|1747903.4.peg.1336"/>
<sequence>MASFLTEAQQTLVGRLYDCALDDSLWRALCADLADLFGGASDAIVILENADGAHLFSSTRNFDEDAVRAYEAYYWQHDIWAAWARRLGVSRVHRSAEHVRDQELMSTEFYAYFCRPRDLFHVIGAIVPITPGEVALLGVHRQRAQGQFSQGALLQAQLQELLPHLQRALQIRSRLAHSSMAERYSRAALDALDTAVLLLDTRLDVLYANARALDLFGPDPPRGLQCLAGADARWRMPPQLACAVRQAIGANAAAGRDAVQPVAQALRLPRAGGPDLYLNVAPFHPPQGACADQRCAIVLAREARAAGICAQALQQLFALTPAEAQVGQALAQGAGIDAIAAAGGVSVNTVKTHLHHIYGKTGAARQGELIALLHQCAGGIGAAQPPAR</sequence>
<feature type="domain" description="PAS" evidence="5">
    <location>
        <begin position="181"/>
        <end position="217"/>
    </location>
</feature>
<dbReference type="Pfam" id="PF13188">
    <property type="entry name" value="PAS_8"/>
    <property type="match status" value="1"/>
</dbReference>